<dbReference type="GO" id="GO:0000166">
    <property type="term" value="F:nucleotide binding"/>
    <property type="evidence" value="ECO:0007669"/>
    <property type="project" value="UniProtKB-KW"/>
</dbReference>
<feature type="binding site" evidence="9">
    <location>
        <position position="339"/>
    </location>
    <ligand>
        <name>Mg(2+)</name>
        <dbReference type="ChEBI" id="CHEBI:18420"/>
        <label>2</label>
    </ligand>
</feature>
<accession>A0A514D6R6</accession>
<dbReference type="GO" id="GO:0039694">
    <property type="term" value="P:viral RNA genome replication"/>
    <property type="evidence" value="ECO:0007669"/>
    <property type="project" value="InterPro"/>
</dbReference>
<keyword evidence="6" id="KW-0693">Viral RNA replication</keyword>
<dbReference type="PROSITE" id="PS50522">
    <property type="entry name" value="RDRP_PHAGE"/>
    <property type="match status" value="1"/>
</dbReference>
<keyword evidence="3" id="KW-0808">Transferase</keyword>
<dbReference type="SUPFAM" id="SSF56672">
    <property type="entry name" value="DNA/RNA polymerases"/>
    <property type="match status" value="1"/>
</dbReference>
<keyword evidence="2 11" id="KW-0696">RNA-directed RNA polymerase</keyword>
<organism evidence="11">
    <name type="scientific">Leviviridae sp</name>
    <dbReference type="NCBI Taxonomy" id="2027243"/>
    <lineage>
        <taxon>Viruses</taxon>
        <taxon>Riboviria</taxon>
        <taxon>Orthornavirae</taxon>
        <taxon>Lenarviricota</taxon>
        <taxon>Leviviricetes</taxon>
        <taxon>Norzivirales</taxon>
        <taxon>Fiersviridae</taxon>
    </lineage>
</organism>
<keyword evidence="9" id="KW-0479">Metal-binding</keyword>
<dbReference type="GO" id="GO:0003968">
    <property type="term" value="F:RNA-directed RNA polymerase activity"/>
    <property type="evidence" value="ECO:0007669"/>
    <property type="project" value="UniProtKB-KW"/>
</dbReference>
<dbReference type="GO" id="GO:0046872">
    <property type="term" value="F:metal ion binding"/>
    <property type="evidence" value="ECO:0007669"/>
    <property type="project" value="UniProtKB-KW"/>
</dbReference>
<evidence type="ECO:0000256" key="8">
    <source>
        <dbReference type="ARBA" id="ARBA00048744"/>
    </source>
</evidence>
<feature type="binding site" evidence="9">
    <location>
        <position position="259"/>
    </location>
    <ligand>
        <name>Mg(2+)</name>
        <dbReference type="ChEBI" id="CHEBI:18420"/>
        <label>2</label>
    </ligand>
</feature>
<comment type="catalytic activity">
    <reaction evidence="8">
        <text>RNA(n) + a ribonucleoside 5'-triphosphate = RNA(n+1) + diphosphate</text>
        <dbReference type="Rhea" id="RHEA:21248"/>
        <dbReference type="Rhea" id="RHEA-COMP:14527"/>
        <dbReference type="Rhea" id="RHEA-COMP:17342"/>
        <dbReference type="ChEBI" id="CHEBI:33019"/>
        <dbReference type="ChEBI" id="CHEBI:61557"/>
        <dbReference type="ChEBI" id="CHEBI:140395"/>
        <dbReference type="EC" id="2.7.7.48"/>
    </reaction>
</comment>
<evidence type="ECO:0000256" key="1">
    <source>
        <dbReference type="ARBA" id="ARBA00012494"/>
    </source>
</evidence>
<name>A0A514D6R6_9VIRU</name>
<dbReference type="EC" id="2.7.7.48" evidence="1"/>
<evidence type="ECO:0000256" key="6">
    <source>
        <dbReference type="ARBA" id="ARBA00022953"/>
    </source>
</evidence>
<proteinExistence type="predicted"/>
<evidence type="ECO:0000256" key="3">
    <source>
        <dbReference type="ARBA" id="ARBA00022679"/>
    </source>
</evidence>
<feature type="domain" description="RdRp catalytic" evidence="10">
    <location>
        <begin position="244"/>
        <end position="370"/>
    </location>
</feature>
<keyword evidence="5" id="KW-0547">Nucleotide-binding</keyword>
<keyword evidence="4" id="KW-0548">Nucleotidyltransferase</keyword>
<protein>
    <recommendedName>
        <fullName evidence="1">RNA-directed RNA polymerase</fullName>
        <ecNumber evidence="1">2.7.7.48</ecNumber>
    </recommendedName>
    <alternativeName>
        <fullName evidence="7">RNA replicase beta chain</fullName>
    </alternativeName>
</protein>
<dbReference type="InterPro" id="IPR005093">
    <property type="entry name" value="RNArep_beta"/>
</dbReference>
<evidence type="ECO:0000256" key="2">
    <source>
        <dbReference type="ARBA" id="ARBA00022484"/>
    </source>
</evidence>
<comment type="cofactor">
    <cofactor evidence="9">
        <name>Mg(2+)</name>
        <dbReference type="ChEBI" id="CHEBI:18420"/>
    </cofactor>
    <text evidence="9">Binds 2 Mg(2+) per subunit.</text>
</comment>
<gene>
    <name evidence="11" type="ORF">H1Rhizo26FD573_000001</name>
</gene>
<sequence>MEKPQRIVCVERQVIDALRMHLTPSIGVEVGYDYVTFDIDPATYSSGEQFKKDYAYISFLRKWKGFKDKRINPEWAAFSTWMKSEKSCFQTNRRLSTECSTGLFSVAPSIISDAQRKVAQILGDVQLEFISELCRFGNGATYDLRRGSTHAEKSCRPTITFDAIPWACRVLARDEYLASLVGPLDGLKVVKSNRMVMVPKTVKTHRPIAAEPTLNSYIQQGVGRYIRHRLKRFGVDLDDQTINQDLARFAQAFGLSTVDLSSASDTLCTNLVKLLVPPQWFELLDDLRCKFTDYKGKRFYLSKFSSMGNAYTFELESLIFYSLLSAACTAGVSSVYGDDLVVHNSDYRRVVETLTWAGFTVNASKSFSEGSRFYESCGKHYFDGEEVTPCFQKDVCSRPHDYVRLHNRLVRAGIRLGLRDEFEAAASIVRGEARSRFGRRCPDIGPLVEYDEYFIKEDYVWADRIADRLKLRSAVALPMTKVYVEGYEHIAYFGRKLRNPAFLSPDPKGHASDNVGSKLLVTEKYHWRSSTLTS</sequence>
<evidence type="ECO:0000256" key="4">
    <source>
        <dbReference type="ARBA" id="ARBA00022695"/>
    </source>
</evidence>
<evidence type="ECO:0000259" key="10">
    <source>
        <dbReference type="PROSITE" id="PS50522"/>
    </source>
</evidence>
<evidence type="ECO:0000313" key="11">
    <source>
        <dbReference type="EMBL" id="QDH89277.1"/>
    </source>
</evidence>
<dbReference type="Pfam" id="PF03431">
    <property type="entry name" value="RNA_replicase_B"/>
    <property type="match status" value="1"/>
</dbReference>
<evidence type="ECO:0000256" key="7">
    <source>
        <dbReference type="ARBA" id="ARBA00030248"/>
    </source>
</evidence>
<evidence type="ECO:0000256" key="5">
    <source>
        <dbReference type="ARBA" id="ARBA00022741"/>
    </source>
</evidence>
<keyword evidence="9" id="KW-0460">Magnesium</keyword>
<dbReference type="EMBL" id="MN034733">
    <property type="protein sequence ID" value="QDH89277.1"/>
    <property type="molecule type" value="Genomic_RNA"/>
</dbReference>
<dbReference type="InterPro" id="IPR043502">
    <property type="entry name" value="DNA/RNA_pol_sf"/>
</dbReference>
<dbReference type="InterPro" id="IPR007096">
    <property type="entry name" value="RNA-dir_Rpol_cat_phage"/>
</dbReference>
<feature type="binding site" evidence="9">
    <location>
        <position position="338"/>
    </location>
    <ligand>
        <name>Mg(2+)</name>
        <dbReference type="ChEBI" id="CHEBI:18420"/>
        <label>2</label>
    </ligand>
</feature>
<reference evidence="11" key="1">
    <citation type="submission" date="2019-05" db="EMBL/GenBank/DDBJ databases">
        <title>Metatranscriptomic reconstruction reveals RNA viruses with the potential to shape carbon cycling in soil.</title>
        <authorList>
            <person name="Starr E.P."/>
            <person name="Nuccio E."/>
            <person name="Pett-Ridge J."/>
            <person name="Banfield J.F."/>
            <person name="Firestone M.K."/>
        </authorList>
    </citation>
    <scope>NUCLEOTIDE SEQUENCE</scope>
    <source>
        <strain evidence="11">H1_Rhizo_26_FD_scaffold_573</strain>
    </source>
</reference>
<evidence type="ECO:0000256" key="9">
    <source>
        <dbReference type="PIRSR" id="PIRSR605093-1"/>
    </source>
</evidence>